<comment type="caution">
    <text evidence="2">The sequence shown here is derived from an EMBL/GenBank/DDBJ whole genome shotgun (WGS) entry which is preliminary data.</text>
</comment>
<proteinExistence type="predicted"/>
<reference evidence="2 3" key="1">
    <citation type="submission" date="2024-01" db="EMBL/GenBank/DDBJ databases">
        <authorList>
            <person name="Kunselman E."/>
        </authorList>
    </citation>
    <scope>NUCLEOTIDE SEQUENCE [LARGE SCALE GENOMIC DNA]</scope>
    <source>
        <strain evidence="2">2 abalone samples</strain>
    </source>
</reference>
<feature type="compositionally biased region" description="Basic and acidic residues" evidence="1">
    <location>
        <begin position="224"/>
        <end position="234"/>
    </location>
</feature>
<organism evidence="2 3">
    <name type="scientific">Candidatus Xenohaliotis californiensis</name>
    <dbReference type="NCBI Taxonomy" id="84677"/>
    <lineage>
        <taxon>Bacteria</taxon>
        <taxon>Pseudomonadati</taxon>
        <taxon>Pseudomonadota</taxon>
        <taxon>Alphaproteobacteria</taxon>
        <taxon>Rickettsiales</taxon>
        <taxon>Anaplasmataceae</taxon>
        <taxon>Candidatus Xenohaliotis</taxon>
    </lineage>
</organism>
<feature type="compositionally biased region" description="Low complexity" evidence="1">
    <location>
        <begin position="188"/>
        <end position="203"/>
    </location>
</feature>
<dbReference type="Proteomes" id="UP001314181">
    <property type="component" value="Unassembled WGS sequence"/>
</dbReference>
<dbReference type="RefSeq" id="WP_338363601.1">
    <property type="nucleotide sequence ID" value="NZ_CAWVOK010000009.1"/>
</dbReference>
<feature type="compositionally biased region" description="Polar residues" evidence="1">
    <location>
        <begin position="1"/>
        <end position="14"/>
    </location>
</feature>
<protein>
    <submittedName>
        <fullName evidence="2">Uncharacterized protein</fullName>
    </submittedName>
</protein>
<dbReference type="EMBL" id="CAWVOK010000009">
    <property type="protein sequence ID" value="CAK8162509.1"/>
    <property type="molecule type" value="Genomic_DNA"/>
</dbReference>
<name>A0ABM9N7D5_9RICK</name>
<accession>A0ABM9N7D5</accession>
<feature type="region of interest" description="Disordered" evidence="1">
    <location>
        <begin position="188"/>
        <end position="289"/>
    </location>
</feature>
<feature type="region of interest" description="Disordered" evidence="1">
    <location>
        <begin position="135"/>
        <end position="176"/>
    </location>
</feature>
<feature type="compositionally biased region" description="Polar residues" evidence="1">
    <location>
        <begin position="280"/>
        <end position="289"/>
    </location>
</feature>
<gene>
    <name evidence="2" type="ORF">CAXC1_180017</name>
</gene>
<feature type="compositionally biased region" description="Basic and acidic residues" evidence="1">
    <location>
        <begin position="204"/>
        <end position="214"/>
    </location>
</feature>
<feature type="compositionally biased region" description="Basic and acidic residues" evidence="1">
    <location>
        <begin position="256"/>
        <end position="278"/>
    </location>
</feature>
<keyword evidence="3" id="KW-1185">Reference proteome</keyword>
<feature type="compositionally biased region" description="Polar residues" evidence="1">
    <location>
        <begin position="141"/>
        <end position="159"/>
    </location>
</feature>
<evidence type="ECO:0000313" key="3">
    <source>
        <dbReference type="Proteomes" id="UP001314181"/>
    </source>
</evidence>
<feature type="region of interest" description="Disordered" evidence="1">
    <location>
        <begin position="1"/>
        <end position="32"/>
    </location>
</feature>
<sequence>MQGKKINTQKQQNKPILIKPENTNYQQSATTTNNNKYWQELSEVGTIKEYTTEEEQADIHAAKATKETTQLNKKVDSNLGLFAPELPSRPRGLGGMPKRKSKIPAHSIQLVGEIHHDPKRNPFDSKIKKQLLAKHGRNISRPFSDTETNSHENTISTNNGKEDDRDLYDLAGASGGQININDHIKKLSNSSTETNSHENTTGTNDKKEDDRDLYDLAGASGGHVNRDDTKKKSSQEQSITKKYTSINNDDLNGLENVKELGSKTDGEHVVASQTEKKSTGKGTVLSTRL</sequence>
<evidence type="ECO:0000313" key="2">
    <source>
        <dbReference type="EMBL" id="CAK8162509.1"/>
    </source>
</evidence>
<feature type="compositionally biased region" description="Polar residues" evidence="1">
    <location>
        <begin position="235"/>
        <end position="250"/>
    </location>
</feature>
<feature type="compositionally biased region" description="Polar residues" evidence="1">
    <location>
        <begin position="21"/>
        <end position="32"/>
    </location>
</feature>
<evidence type="ECO:0000256" key="1">
    <source>
        <dbReference type="SAM" id="MobiDB-lite"/>
    </source>
</evidence>